<reference evidence="22 23" key="1">
    <citation type="submission" date="2019-07" db="EMBL/GenBank/DDBJ databases">
        <title>Genomic Encyclopedia of Archaeal and Bacterial Type Strains, Phase II (KMG-II): from individual species to whole genera.</title>
        <authorList>
            <person name="Goeker M."/>
        </authorList>
    </citation>
    <scope>NUCLEOTIDE SEQUENCE [LARGE SCALE GENOMIC DNA]</scope>
    <source>
        <strain evidence="22 23">ATCC BAA-1139</strain>
    </source>
</reference>
<dbReference type="InterPro" id="IPR017932">
    <property type="entry name" value="GATase_2_dom"/>
</dbReference>
<accession>A0A562WSU9</accession>
<evidence type="ECO:0000256" key="16">
    <source>
        <dbReference type="ARBA" id="ARBA00023291"/>
    </source>
</evidence>
<proteinExistence type="inferred from homology"/>
<evidence type="ECO:0000256" key="5">
    <source>
        <dbReference type="ARBA" id="ARBA00012079"/>
    </source>
</evidence>
<dbReference type="GO" id="GO:0051538">
    <property type="term" value="F:3 iron, 4 sulfur cluster binding"/>
    <property type="evidence" value="ECO:0007669"/>
    <property type="project" value="UniProtKB-KW"/>
</dbReference>
<evidence type="ECO:0000256" key="15">
    <source>
        <dbReference type="ARBA" id="ARBA00023164"/>
    </source>
</evidence>
<gene>
    <name evidence="22" type="ORF">JN12_00100</name>
</gene>
<keyword evidence="12" id="KW-0560">Oxidoreductase</keyword>
<dbReference type="Gene3D" id="3.20.20.70">
    <property type="entry name" value="Aldolase class I"/>
    <property type="match status" value="2"/>
</dbReference>
<dbReference type="PANTHER" id="PTHR11938">
    <property type="entry name" value="FAD NADPH DEHYDROGENASE/OXIDOREDUCTASE"/>
    <property type="match status" value="1"/>
</dbReference>
<keyword evidence="14" id="KW-0411">Iron-sulfur</keyword>
<dbReference type="InterPro" id="IPR002489">
    <property type="entry name" value="Glu_synth_asu_C"/>
</dbReference>
<evidence type="ECO:0000256" key="2">
    <source>
        <dbReference type="ARBA" id="ARBA00001927"/>
    </source>
</evidence>
<dbReference type="InterPro" id="IPR013785">
    <property type="entry name" value="Aldolase_TIM"/>
</dbReference>
<dbReference type="Pfam" id="PF01645">
    <property type="entry name" value="Glu_synthase"/>
    <property type="match status" value="1"/>
</dbReference>
<evidence type="ECO:0000256" key="19">
    <source>
        <dbReference type="ARBA" id="ARBA00072108"/>
    </source>
</evidence>
<dbReference type="FunFam" id="3.20.20.70:FF:000031">
    <property type="entry name" value="Glutamate synthase 1 [NADH]"/>
    <property type="match status" value="1"/>
</dbReference>
<comment type="similarity">
    <text evidence="4">Belongs to the glutamate synthase family.</text>
</comment>
<evidence type="ECO:0000256" key="14">
    <source>
        <dbReference type="ARBA" id="ARBA00023014"/>
    </source>
</evidence>
<dbReference type="InterPro" id="IPR050711">
    <property type="entry name" value="ET-N_metabolism_enzyme"/>
</dbReference>
<dbReference type="Pfam" id="PF00310">
    <property type="entry name" value="GATase_2"/>
    <property type="match status" value="1"/>
</dbReference>
<keyword evidence="7" id="KW-0285">Flavoprotein</keyword>
<evidence type="ECO:0000256" key="10">
    <source>
        <dbReference type="ARBA" id="ARBA00022827"/>
    </source>
</evidence>
<comment type="cofactor">
    <cofactor evidence="1">
        <name>FMN</name>
        <dbReference type="ChEBI" id="CHEBI:58210"/>
    </cofactor>
</comment>
<dbReference type="FunFam" id="3.20.20.70:FF:000053">
    <property type="entry name" value="Glutamate synthase large subunit"/>
    <property type="match status" value="1"/>
</dbReference>
<dbReference type="SUPFAM" id="SSF51395">
    <property type="entry name" value="FMN-linked oxidoreductases"/>
    <property type="match status" value="1"/>
</dbReference>
<dbReference type="GO" id="GO:0006537">
    <property type="term" value="P:glutamate biosynthetic process"/>
    <property type="evidence" value="ECO:0007669"/>
    <property type="project" value="UniProtKB-KW"/>
</dbReference>
<keyword evidence="9" id="KW-0479">Metal-binding</keyword>
<dbReference type="Pfam" id="PF01493">
    <property type="entry name" value="GXGXG"/>
    <property type="match status" value="1"/>
</dbReference>
<evidence type="ECO:0000256" key="3">
    <source>
        <dbReference type="ARBA" id="ARBA00001974"/>
    </source>
</evidence>
<dbReference type="GO" id="GO:0019676">
    <property type="term" value="P:ammonia assimilation cycle"/>
    <property type="evidence" value="ECO:0007669"/>
    <property type="project" value="TreeGrafter"/>
</dbReference>
<evidence type="ECO:0000256" key="9">
    <source>
        <dbReference type="ARBA" id="ARBA00022723"/>
    </source>
</evidence>
<dbReference type="NCBIfam" id="NF008730">
    <property type="entry name" value="PRK11750.1"/>
    <property type="match status" value="1"/>
</dbReference>
<dbReference type="OrthoDB" id="9758182at2"/>
<comment type="catalytic activity">
    <reaction evidence="18">
        <text>2 L-glutamate + NADP(+) = L-glutamine + 2-oxoglutarate + NADPH + H(+)</text>
        <dbReference type="Rhea" id="RHEA:15501"/>
        <dbReference type="ChEBI" id="CHEBI:15378"/>
        <dbReference type="ChEBI" id="CHEBI:16810"/>
        <dbReference type="ChEBI" id="CHEBI:29985"/>
        <dbReference type="ChEBI" id="CHEBI:57783"/>
        <dbReference type="ChEBI" id="CHEBI:58349"/>
        <dbReference type="ChEBI" id="CHEBI:58359"/>
        <dbReference type="EC" id="1.4.1.13"/>
    </reaction>
</comment>
<keyword evidence="10" id="KW-0274">FAD</keyword>
<dbReference type="CDD" id="cd00982">
    <property type="entry name" value="gltB_C"/>
    <property type="match status" value="1"/>
</dbReference>
<dbReference type="GO" id="GO:0004355">
    <property type="term" value="F:glutamate synthase (NADPH) activity"/>
    <property type="evidence" value="ECO:0007669"/>
    <property type="project" value="UniProtKB-EC"/>
</dbReference>
<dbReference type="InterPro" id="IPR029055">
    <property type="entry name" value="Ntn_hydrolases_N"/>
</dbReference>
<evidence type="ECO:0000256" key="7">
    <source>
        <dbReference type="ARBA" id="ARBA00022630"/>
    </source>
</evidence>
<keyword evidence="11" id="KW-0315">Glutamine amidotransferase</keyword>
<evidence type="ECO:0000256" key="1">
    <source>
        <dbReference type="ARBA" id="ARBA00001917"/>
    </source>
</evidence>
<dbReference type="EC" id="1.4.1.13" evidence="5"/>
<keyword evidence="16" id="KW-0003">3Fe-4S</keyword>
<feature type="domain" description="Glutamine amidotransferase type-2" evidence="21">
    <location>
        <begin position="22"/>
        <end position="419"/>
    </location>
</feature>
<keyword evidence="13" id="KW-0408">Iron</keyword>
<dbReference type="InterPro" id="IPR002932">
    <property type="entry name" value="Glu_synthdom"/>
</dbReference>
<keyword evidence="6" id="KW-0028">Amino-acid biosynthesis</keyword>
<dbReference type="Gene3D" id="2.160.20.60">
    <property type="entry name" value="Glutamate synthase, alpha subunit, C-terminal domain"/>
    <property type="match status" value="1"/>
</dbReference>
<organism evidence="22 23">
    <name type="scientific">Geobacter argillaceus</name>
    <dbReference type="NCBI Taxonomy" id="345631"/>
    <lineage>
        <taxon>Bacteria</taxon>
        <taxon>Pseudomonadati</taxon>
        <taxon>Thermodesulfobacteriota</taxon>
        <taxon>Desulfuromonadia</taxon>
        <taxon>Geobacterales</taxon>
        <taxon>Geobacteraceae</taxon>
        <taxon>Geobacter</taxon>
    </lineage>
</organism>
<dbReference type="Proteomes" id="UP000319449">
    <property type="component" value="Unassembled WGS sequence"/>
</dbReference>
<evidence type="ECO:0000313" key="23">
    <source>
        <dbReference type="Proteomes" id="UP000319449"/>
    </source>
</evidence>
<dbReference type="RefSeq" id="WP_145017000.1">
    <property type="nucleotide sequence ID" value="NZ_VLLN01000001.1"/>
</dbReference>
<dbReference type="EMBL" id="VLLN01000001">
    <property type="protein sequence ID" value="TWJ33426.1"/>
    <property type="molecule type" value="Genomic_DNA"/>
</dbReference>
<evidence type="ECO:0000256" key="18">
    <source>
        <dbReference type="ARBA" id="ARBA00048151"/>
    </source>
</evidence>
<evidence type="ECO:0000256" key="13">
    <source>
        <dbReference type="ARBA" id="ARBA00023004"/>
    </source>
</evidence>
<dbReference type="FunFam" id="3.60.20.10:FF:000001">
    <property type="entry name" value="Glutamate synthase, large subunit"/>
    <property type="match status" value="1"/>
</dbReference>
<evidence type="ECO:0000256" key="6">
    <source>
        <dbReference type="ARBA" id="ARBA00022605"/>
    </source>
</evidence>
<comment type="cofactor">
    <cofactor evidence="3">
        <name>FAD</name>
        <dbReference type="ChEBI" id="CHEBI:57692"/>
    </cofactor>
</comment>
<evidence type="ECO:0000256" key="17">
    <source>
        <dbReference type="ARBA" id="ARBA00037898"/>
    </source>
</evidence>
<evidence type="ECO:0000256" key="4">
    <source>
        <dbReference type="ARBA" id="ARBA00009716"/>
    </source>
</evidence>
<comment type="caution">
    <text evidence="22">The sequence shown here is derived from an EMBL/GenBank/DDBJ whole genome shotgun (WGS) entry which is preliminary data.</text>
</comment>
<dbReference type="SUPFAM" id="SSF56235">
    <property type="entry name" value="N-terminal nucleophile aminohydrolases (Ntn hydrolases)"/>
    <property type="match status" value="1"/>
</dbReference>
<dbReference type="GO" id="GO:0046872">
    <property type="term" value="F:metal ion binding"/>
    <property type="evidence" value="ECO:0007669"/>
    <property type="project" value="UniProtKB-KW"/>
</dbReference>
<dbReference type="CDD" id="cd00713">
    <property type="entry name" value="GltS"/>
    <property type="match status" value="1"/>
</dbReference>
<evidence type="ECO:0000313" key="22">
    <source>
        <dbReference type="EMBL" id="TWJ33426.1"/>
    </source>
</evidence>
<dbReference type="PANTHER" id="PTHR11938:SF133">
    <property type="entry name" value="GLUTAMATE SYNTHASE (NADH)"/>
    <property type="match status" value="1"/>
</dbReference>
<sequence length="1526" mass="167583">MKTIGLPPKQGLYDPRFEHDACGVGFVANLKGKKSHEIVQQAITVLANLDHRGAVGSEPNTGDGAGILIQMPDAFLRTVCPQLGIELPPPGFYGVAMLFTSPESTQQSSARHIFQRIITEEGLEVIGWREVPTDNSSLGDTAKAGEPKVRQIFFKRDATYADEEAFNRKLYVVNQRAIHEIRDTEVDPYWYVSSFSTRTLIYKGMLMPTQLDQFYPDLRNPAMETALAIVHSRFSTNTFPSWDRAHPYHLLAHNGEINTLRGNVNWMHARQSLFNSELFGDDIKKALPVINTNGSDSAMFDNCLELLTMSGYSLPHAVMMMVPEPWENHQEMSREKRSFYEYHSCLMEPWDGPAALAFTDGRIIGAVLDRNGLRPCRYYLTDDGLVIMASEAGVLQIPPEKVLQKGRLQPGRMFLVDTEQGRIIPDEEIKKELASARPYGDWVKVNHLLLEDLPDAPRVQESDHATLLQRQQAFGYTYEDQRVILGPMANDGVQPLGSMGTDTPLAVLSEKPQLLYSYFKQLFAQVTNPPIDPIREEIITSTTVRIGSESNLLKPSATSARVIRLEHPILTNEQFEKLRHLNQPGFKTTTLTLLFKAADGTEGMEKALESLFSTAVRFIESGTTVLILSDRGINEEYAAIPALLAVAGLHHHLIRTATRTRVSLVLESGEPREVHHFAVLLGYGITAINPYLAFESIDDMIKQGMLPGIDYKTGVKNFVKASIKGIVKTMAKMGISTVQSYRGAQICEAVGLHQSVIDRYFTWTPSRIGGIYLNGIAEEQLTRHRKAYPQRVAAEPTLDPGGNYQWRKEGEEHLFNPLTIQSLQKATRTNDYNEFKLFSSLIDDQNERLYTLRGLLDFNTETCVPVPIEEVEPVEEIMKRFKTGAMSYGSISQEAHEALAIAMNRIGGRSNTGEGGEDPARFTWTNERGDSKNSAIKQVASGRFGVTSNYLTNASELQIKMAQGAKPGEGGELPGHKVYPWVAKTRHTTPGVGLVSPPPHHDIYSIEDLAELIHDLKNANRRARISVKLVSEVGVGTIAAGVAKAHADVVLISGYDGGTGASPLSSIKHAGLPWELGLAETHQTLVLNDLRSRIIVEVDGQLKTGRDVAIAALLGAEEFGFATAPLVTLGCVMMRVCHSNTCPAGVATQDPVLRAKFAGRPEYVVNFMRFVAQEVREIMAELGFRTFNDMVGRANRLEPKKAVAHWKAQGLDFSNILYQPDMGIKGSRYCIETQDHGLGKSIDMTRLLEICKPAIENREKVSAELPITNIDRVVGTIVGNEITRAHGADGLPDDTVSLRFNGSAGQSFGAFIPQGMTLELSGDANDYLGKGLSGGTIILRPPAASKFKAEENIIAGNVAFYGATSGSAYINGIAGERFCVRNSGVNAVVEGVGDHGCEYMTGGTVVVLGATGRNFAAGMSGGTAYVLDEFEAFKDSCNSEMVALETLDDNDLETLKAMIEKHVERTGSARGTIVLLNWRTYARKFVKVMPTDYKRVLLALEKATASGLSGDDAMAAAFEENAQSGH</sequence>
<dbReference type="Gene3D" id="3.60.20.10">
    <property type="entry name" value="Glutamine Phosphoribosylpyrophosphate, subunit 1, domain 1"/>
    <property type="match status" value="1"/>
</dbReference>
<dbReference type="FunFam" id="2.160.20.60:FF:000001">
    <property type="entry name" value="Glutamate synthase, large subunit"/>
    <property type="match status" value="1"/>
</dbReference>
<evidence type="ECO:0000256" key="8">
    <source>
        <dbReference type="ARBA" id="ARBA00022643"/>
    </source>
</evidence>
<evidence type="ECO:0000256" key="20">
    <source>
        <dbReference type="ARBA" id="ARBA00079921"/>
    </source>
</evidence>
<protein>
    <recommendedName>
        <fullName evidence="19">Glutamate synthase [NADPH] large chain</fullName>
        <ecNumber evidence="5">1.4.1.13</ecNumber>
    </recommendedName>
    <alternativeName>
        <fullName evidence="20">Glutamate synthase subunit alpha</fullName>
    </alternativeName>
</protein>
<name>A0A562WSU9_9BACT</name>
<dbReference type="PROSITE" id="PS51278">
    <property type="entry name" value="GATASE_TYPE_2"/>
    <property type="match status" value="1"/>
</dbReference>
<keyword evidence="8" id="KW-0288">FMN</keyword>
<evidence type="ECO:0000259" key="21">
    <source>
        <dbReference type="PROSITE" id="PS51278"/>
    </source>
</evidence>
<dbReference type="InterPro" id="IPR036485">
    <property type="entry name" value="Glu_synth_asu_C_sf"/>
</dbReference>
<comment type="cofactor">
    <cofactor evidence="2">
        <name>[3Fe-4S] cluster</name>
        <dbReference type="ChEBI" id="CHEBI:21137"/>
    </cofactor>
</comment>
<dbReference type="InterPro" id="IPR006982">
    <property type="entry name" value="Glu_synth_centr_N"/>
</dbReference>
<evidence type="ECO:0000256" key="12">
    <source>
        <dbReference type="ARBA" id="ARBA00023002"/>
    </source>
</evidence>
<evidence type="ECO:0000256" key="11">
    <source>
        <dbReference type="ARBA" id="ARBA00022962"/>
    </source>
</evidence>
<comment type="pathway">
    <text evidence="17">Amino-acid biosynthesis; L-glutamate biosynthesis via GLT pathway; L-glutamate from 2-oxoglutarate and L-glutamine (NADP(+) route): step 1/1.</text>
</comment>
<dbReference type="Pfam" id="PF04898">
    <property type="entry name" value="Glu_syn_central"/>
    <property type="match status" value="1"/>
</dbReference>
<keyword evidence="15" id="KW-0314">Glutamate biosynthesis</keyword>
<dbReference type="SUPFAM" id="SSF69336">
    <property type="entry name" value="Alpha subunit of glutamate synthase, C-terminal domain"/>
    <property type="match status" value="1"/>
</dbReference>
<dbReference type="CDD" id="cd02808">
    <property type="entry name" value="GltS_FMN"/>
    <property type="match status" value="1"/>
</dbReference>
<keyword evidence="23" id="KW-1185">Reference proteome</keyword>